<name>A0A1R4F3U9_9MICC</name>
<sequence>MTAPRTTARHLPIWAGLVLAIIGGLMMPIQGRINGGLAERMGDANAAAAISFAGGTVVMLLTSVLLPRGRAGLAAMRRAVAGREFPRWYLLAGLSGGYIVFGQSHAVPLIGVALFTVAIVTGQTMSGLMVDRVGFGPGGKRFITARRMAGAVLMIIAVLWAVSPRLESSTQGLSWLVPVLLPFSAGLFMGFQQAMNGTQTAAYGTPITATLVNFLVGGTALFILWGISSIGAEAQVVFPPQWWLYTGGVFGCVFIAIGALLVKSLGVLISGLCMIAGQLIGSLAIDLILPAPGTIVAVATVLGTLLTLAAVGLASIPAGRWPRPASARR</sequence>
<evidence type="ECO:0000313" key="3">
    <source>
        <dbReference type="Proteomes" id="UP000195913"/>
    </source>
</evidence>
<dbReference type="GO" id="GO:0005886">
    <property type="term" value="C:plasma membrane"/>
    <property type="evidence" value="ECO:0007669"/>
    <property type="project" value="TreeGrafter"/>
</dbReference>
<feature type="transmembrane region" description="Helical" evidence="1">
    <location>
        <begin position="242"/>
        <end position="262"/>
    </location>
</feature>
<gene>
    <name evidence="2" type="ORF">FM101_02075</name>
</gene>
<evidence type="ECO:0000313" key="2">
    <source>
        <dbReference type="EMBL" id="SJM50482.1"/>
    </source>
</evidence>
<keyword evidence="3" id="KW-1185">Reference proteome</keyword>
<keyword evidence="1" id="KW-0472">Membrane</keyword>
<feature type="transmembrane region" description="Helical" evidence="1">
    <location>
        <begin position="87"/>
        <end position="103"/>
    </location>
</feature>
<feature type="transmembrane region" description="Helical" evidence="1">
    <location>
        <begin position="142"/>
        <end position="161"/>
    </location>
</feature>
<feature type="transmembrane region" description="Helical" evidence="1">
    <location>
        <begin position="45"/>
        <end position="66"/>
    </location>
</feature>
<dbReference type="Proteomes" id="UP000195913">
    <property type="component" value="Unassembled WGS sequence"/>
</dbReference>
<feature type="transmembrane region" description="Helical" evidence="1">
    <location>
        <begin position="269"/>
        <end position="289"/>
    </location>
</feature>
<reference evidence="2 3" key="1">
    <citation type="submission" date="2017-02" db="EMBL/GenBank/DDBJ databases">
        <authorList>
            <person name="Peterson S.W."/>
        </authorList>
    </citation>
    <scope>NUCLEOTIDE SEQUENCE [LARGE SCALE GENOMIC DNA]</scope>
    <source>
        <strain evidence="2 3">B Ar 00.02</strain>
    </source>
</reference>
<feature type="transmembrane region" description="Helical" evidence="1">
    <location>
        <begin position="173"/>
        <end position="191"/>
    </location>
</feature>
<dbReference type="AlphaFoldDB" id="A0A1R4F3U9"/>
<evidence type="ECO:0000256" key="1">
    <source>
        <dbReference type="SAM" id="Phobius"/>
    </source>
</evidence>
<dbReference type="Pfam" id="PF04657">
    <property type="entry name" value="DMT_YdcZ"/>
    <property type="match status" value="2"/>
</dbReference>
<organism evidence="2 3">
    <name type="scientific">Arthrobacter rhombi</name>
    <dbReference type="NCBI Taxonomy" id="71253"/>
    <lineage>
        <taxon>Bacteria</taxon>
        <taxon>Bacillati</taxon>
        <taxon>Actinomycetota</taxon>
        <taxon>Actinomycetes</taxon>
        <taxon>Micrococcales</taxon>
        <taxon>Micrococcaceae</taxon>
        <taxon>Arthrobacter</taxon>
    </lineage>
</organism>
<feature type="transmembrane region" description="Helical" evidence="1">
    <location>
        <begin position="12"/>
        <end position="33"/>
    </location>
</feature>
<feature type="transmembrane region" description="Helical" evidence="1">
    <location>
        <begin position="109"/>
        <end position="130"/>
    </location>
</feature>
<feature type="transmembrane region" description="Helical" evidence="1">
    <location>
        <begin position="295"/>
        <end position="319"/>
    </location>
</feature>
<feature type="transmembrane region" description="Helical" evidence="1">
    <location>
        <begin position="203"/>
        <end position="227"/>
    </location>
</feature>
<dbReference type="PANTHER" id="PTHR34821:SF2">
    <property type="entry name" value="INNER MEMBRANE PROTEIN YDCZ"/>
    <property type="match status" value="1"/>
</dbReference>
<dbReference type="PANTHER" id="PTHR34821">
    <property type="entry name" value="INNER MEMBRANE PROTEIN YDCZ"/>
    <property type="match status" value="1"/>
</dbReference>
<dbReference type="EMBL" id="FUHW01000011">
    <property type="protein sequence ID" value="SJM50482.1"/>
    <property type="molecule type" value="Genomic_DNA"/>
</dbReference>
<proteinExistence type="predicted"/>
<accession>A0A1R4F3U9</accession>
<keyword evidence="1" id="KW-0812">Transmembrane</keyword>
<dbReference type="InterPro" id="IPR006750">
    <property type="entry name" value="YdcZ"/>
</dbReference>
<protein>
    <submittedName>
        <fullName evidence="2">Putative inner membrane protein</fullName>
    </submittedName>
</protein>
<keyword evidence="1" id="KW-1133">Transmembrane helix</keyword>